<feature type="signal peptide" evidence="1">
    <location>
        <begin position="1"/>
        <end position="25"/>
    </location>
</feature>
<reference evidence="2 3" key="1">
    <citation type="submission" date="2019-03" db="EMBL/GenBank/DDBJ databases">
        <title>Single cell metagenomics reveals metabolic interactions within the superorganism composed of flagellate Streblomastix strix and complex community of Bacteroidetes bacteria on its surface.</title>
        <authorList>
            <person name="Treitli S.C."/>
            <person name="Kolisko M."/>
            <person name="Husnik F."/>
            <person name="Keeling P."/>
            <person name="Hampl V."/>
        </authorList>
    </citation>
    <scope>NUCLEOTIDE SEQUENCE [LARGE SCALE GENOMIC DNA]</scope>
    <source>
        <strain evidence="2">ST1C</strain>
    </source>
</reference>
<proteinExistence type="predicted"/>
<sequence length="121" mass="13502">IMFVEAGRIVTIFCLLLHNRYLSSAFSLVQTQKAPDSALFKTCGELKLEIDSNLDFENHVCGTPIGRWGNDCGRIWSVRKPMKGNGCGATSKIQLQCVQPQQTLSTTIFQSYSLENDKTKL</sequence>
<dbReference type="EMBL" id="SNRW01036375">
    <property type="protein sequence ID" value="KAA6354412.1"/>
    <property type="molecule type" value="Genomic_DNA"/>
</dbReference>
<comment type="caution">
    <text evidence="2">The sequence shown here is derived from an EMBL/GenBank/DDBJ whole genome shotgun (WGS) entry which is preliminary data.</text>
</comment>
<feature type="chain" id="PRO_5023829306" evidence="1">
    <location>
        <begin position="26"/>
        <end position="121"/>
    </location>
</feature>
<dbReference type="Proteomes" id="UP000324800">
    <property type="component" value="Unassembled WGS sequence"/>
</dbReference>
<name>A0A5J4T8X6_9EUKA</name>
<keyword evidence="1" id="KW-0732">Signal</keyword>
<evidence type="ECO:0000313" key="3">
    <source>
        <dbReference type="Proteomes" id="UP000324800"/>
    </source>
</evidence>
<gene>
    <name evidence="2" type="ORF">EZS28_050061</name>
</gene>
<accession>A0A5J4T8X6</accession>
<protein>
    <submittedName>
        <fullName evidence="2">Uncharacterized protein</fullName>
    </submittedName>
</protein>
<dbReference type="AlphaFoldDB" id="A0A5J4T8X6"/>
<organism evidence="2 3">
    <name type="scientific">Streblomastix strix</name>
    <dbReference type="NCBI Taxonomy" id="222440"/>
    <lineage>
        <taxon>Eukaryota</taxon>
        <taxon>Metamonada</taxon>
        <taxon>Preaxostyla</taxon>
        <taxon>Oxymonadida</taxon>
        <taxon>Streblomastigidae</taxon>
        <taxon>Streblomastix</taxon>
    </lineage>
</organism>
<feature type="non-terminal residue" evidence="2">
    <location>
        <position position="1"/>
    </location>
</feature>
<evidence type="ECO:0000313" key="2">
    <source>
        <dbReference type="EMBL" id="KAA6354412.1"/>
    </source>
</evidence>
<evidence type="ECO:0000256" key="1">
    <source>
        <dbReference type="SAM" id="SignalP"/>
    </source>
</evidence>